<dbReference type="InterPro" id="IPR025734">
    <property type="entry name" value="EspG"/>
</dbReference>
<evidence type="ECO:0000256" key="2">
    <source>
        <dbReference type="ARBA" id="ARBA00006411"/>
    </source>
</evidence>
<comment type="caution">
    <text evidence="5">The sequence shown here is derived from an EMBL/GenBank/DDBJ whole genome shotgun (WGS) entry which is preliminary data.</text>
</comment>
<comment type="subcellular location">
    <subcellularLocation>
        <location evidence="1">Cytoplasm</location>
    </subcellularLocation>
</comment>
<keyword evidence="6" id="KW-1185">Reference proteome</keyword>
<dbReference type="AlphaFoldDB" id="A0A4Q7L9F8"/>
<evidence type="ECO:0000256" key="1">
    <source>
        <dbReference type="ARBA" id="ARBA00004496"/>
    </source>
</evidence>
<organism evidence="5 6">
    <name type="scientific">Herbihabitans rhizosphaerae</name>
    <dbReference type="NCBI Taxonomy" id="1872711"/>
    <lineage>
        <taxon>Bacteria</taxon>
        <taxon>Bacillati</taxon>
        <taxon>Actinomycetota</taxon>
        <taxon>Actinomycetes</taxon>
        <taxon>Pseudonocardiales</taxon>
        <taxon>Pseudonocardiaceae</taxon>
        <taxon>Herbihabitans</taxon>
    </lineage>
</organism>
<keyword evidence="4" id="KW-0143">Chaperone</keyword>
<dbReference type="RefSeq" id="WP_130342658.1">
    <property type="nucleotide sequence ID" value="NZ_SGWQ01000001.1"/>
</dbReference>
<evidence type="ECO:0000256" key="3">
    <source>
        <dbReference type="ARBA" id="ARBA00022490"/>
    </source>
</evidence>
<dbReference type="OrthoDB" id="5175124at2"/>
<reference evidence="5 6" key="1">
    <citation type="submission" date="2019-02" db="EMBL/GenBank/DDBJ databases">
        <title>Genomic Encyclopedia of Type Strains, Phase IV (KMG-IV): sequencing the most valuable type-strain genomes for metagenomic binning, comparative biology and taxonomic classification.</title>
        <authorList>
            <person name="Goeker M."/>
        </authorList>
    </citation>
    <scope>NUCLEOTIDE SEQUENCE [LARGE SCALE GENOMIC DNA]</scope>
    <source>
        <strain evidence="5 6">DSM 101727</strain>
    </source>
</reference>
<dbReference type="Pfam" id="PF14011">
    <property type="entry name" value="ESX-1_EspG"/>
    <property type="match status" value="1"/>
</dbReference>
<protein>
    <submittedName>
        <fullName evidence="5">ESAT-6 protein secretion system EspG family protein</fullName>
    </submittedName>
</protein>
<gene>
    <name evidence="5" type="ORF">EV193_101958</name>
</gene>
<comment type="similarity">
    <text evidence="2">Belongs to the EspG family.</text>
</comment>
<accession>A0A4Q7L9F8</accession>
<evidence type="ECO:0000313" key="6">
    <source>
        <dbReference type="Proteomes" id="UP000294257"/>
    </source>
</evidence>
<name>A0A4Q7L9F8_9PSEU</name>
<sequence>MAVRAGVSLSPLELDFVWEHLGLGEAPYPLEIVSHGHTMGERAELRDQVLTGLVGRRLYDGRDLDPDLEELLILLVRNSFTIDAQLALGGHVRALAASRDDSGVLAVLTGEGLRLDPIRGSGIVHAVVALLPDLKPGPGVPVSLPKSVFSRAVDAFERNGYVEFEAELNAGGVTGRDMRTITTLVESRRHGGGQFAVNTVDQMGRRTRSEVLNWFDTDNGRYMIQSSRSAGQEPWLTFSPSDAERLASRLHSMLGSV</sequence>
<keyword evidence="3" id="KW-0963">Cytoplasm</keyword>
<proteinExistence type="inferred from homology"/>
<evidence type="ECO:0000313" key="5">
    <source>
        <dbReference type="EMBL" id="RZS45072.1"/>
    </source>
</evidence>
<dbReference type="EMBL" id="SGWQ01000001">
    <property type="protein sequence ID" value="RZS45072.1"/>
    <property type="molecule type" value="Genomic_DNA"/>
</dbReference>
<dbReference type="Proteomes" id="UP000294257">
    <property type="component" value="Unassembled WGS sequence"/>
</dbReference>
<evidence type="ECO:0000256" key="4">
    <source>
        <dbReference type="ARBA" id="ARBA00023186"/>
    </source>
</evidence>